<dbReference type="AlphaFoldDB" id="A0A2N8UIH8"/>
<feature type="region of interest" description="Disordered" evidence="1">
    <location>
        <begin position="166"/>
        <end position="215"/>
    </location>
</feature>
<sequence length="299" mass="31889">MAASRRAQIQSLCGARTGPLIDRVESYLAAVDIWSRRGNQKAVKNAGTGVVAICCYLAAESLDARAPDRSSAIRASGLPPAQFAAAERDFRTAVQSVSSTSSQTLSGPSDGGINSAFAASLTATPTKRAIRSTTPRTPTTASKSKEALLAKAQAVQAGSLFDQTMRGAASDATPTSKNKGRAAQSSASIATHPAEGAVDNAAPSIEPANGDASIEMHPRRNKRRRMDKVVFGLAIHSSLNRLDDQQEADDERRRRTRILHIQSTMEKLRSSNPTWRYLDAPRDFLVSISPSQNGDVQES</sequence>
<dbReference type="EMBL" id="LT795065">
    <property type="protein sequence ID" value="SJX64512.1"/>
    <property type="molecule type" value="Genomic_DNA"/>
</dbReference>
<evidence type="ECO:0000313" key="2">
    <source>
        <dbReference type="EMBL" id="SJX64512.1"/>
    </source>
</evidence>
<feature type="compositionally biased region" description="Low complexity" evidence="1">
    <location>
        <begin position="131"/>
        <end position="142"/>
    </location>
</feature>
<accession>A0A2N8UIH8</accession>
<name>A0A2N8UIH8_9BASI</name>
<evidence type="ECO:0000313" key="3">
    <source>
        <dbReference type="Proteomes" id="UP000239563"/>
    </source>
</evidence>
<reference evidence="2 3" key="1">
    <citation type="submission" date="2017-02" db="EMBL/GenBank/DDBJ databases">
        <authorList>
            <person name="Peterson S.W."/>
        </authorList>
    </citation>
    <scope>NUCLEOTIDE SEQUENCE [LARGE SCALE GENOMIC DNA]</scope>
    <source>
        <strain evidence="2 3">SRS1_H2-8</strain>
    </source>
</reference>
<evidence type="ECO:0000256" key="1">
    <source>
        <dbReference type="SAM" id="MobiDB-lite"/>
    </source>
</evidence>
<gene>
    <name evidence="2" type="ORF">SRS1_15165</name>
</gene>
<proteinExistence type="predicted"/>
<protein>
    <submittedName>
        <fullName evidence="2">Uncharacterized protein</fullName>
    </submittedName>
</protein>
<feature type="region of interest" description="Disordered" evidence="1">
    <location>
        <begin position="124"/>
        <end position="144"/>
    </location>
</feature>
<organism evidence="2 3">
    <name type="scientific">Sporisorium reilianum f. sp. reilianum</name>
    <dbReference type="NCBI Taxonomy" id="72559"/>
    <lineage>
        <taxon>Eukaryota</taxon>
        <taxon>Fungi</taxon>
        <taxon>Dikarya</taxon>
        <taxon>Basidiomycota</taxon>
        <taxon>Ustilaginomycotina</taxon>
        <taxon>Ustilaginomycetes</taxon>
        <taxon>Ustilaginales</taxon>
        <taxon>Ustilaginaceae</taxon>
        <taxon>Sporisorium</taxon>
    </lineage>
</organism>
<feature type="compositionally biased region" description="Polar residues" evidence="1">
    <location>
        <begin position="172"/>
        <end position="189"/>
    </location>
</feature>
<dbReference type="Proteomes" id="UP000239563">
    <property type="component" value="Chromosome XII"/>
</dbReference>